<gene>
    <name evidence="2" type="ORF">AWN90_06845</name>
</gene>
<evidence type="ECO:0000313" key="2">
    <source>
        <dbReference type="EMBL" id="KZM70255.1"/>
    </source>
</evidence>
<proteinExistence type="predicted"/>
<dbReference type="SUPFAM" id="SSF53335">
    <property type="entry name" value="S-adenosyl-L-methionine-dependent methyltransferases"/>
    <property type="match status" value="1"/>
</dbReference>
<dbReference type="STRING" id="455432.AWN90_06845"/>
<name>A0A164JC25_9NOCA</name>
<feature type="domain" description="Methyltransferase" evidence="1">
    <location>
        <begin position="68"/>
        <end position="167"/>
    </location>
</feature>
<evidence type="ECO:0000313" key="3">
    <source>
        <dbReference type="Proteomes" id="UP000076512"/>
    </source>
</evidence>
<dbReference type="AlphaFoldDB" id="A0A164JC25"/>
<comment type="caution">
    <text evidence="2">The sequence shown here is derived from an EMBL/GenBank/DDBJ whole genome shotgun (WGS) entry which is preliminary data.</text>
</comment>
<protein>
    <recommendedName>
        <fullName evidence="1">Methyltransferase domain-containing protein</fullName>
    </recommendedName>
</protein>
<sequence>MFAGYATLAAVGLLSDPIGRQVMRRFTQQLGSPSGVAGHLVGRLLNRANSGPITGSLDALEVQRGETVADIGFGGGLGVALLLTRVGETGVVYGIDPARTAITGARRRFRREIAQDRLRLEQAHMARIPLPDNHLDALATVNTLYYIPDDQLAGSLAELARILRPGGRVAIGIGDTDYLRTVPWQDGMILRPLNEVTNGITAAGLTITDHRRVGSSGKAFHVYVATT</sequence>
<dbReference type="EMBL" id="LWGR01000016">
    <property type="protein sequence ID" value="KZM70255.1"/>
    <property type="molecule type" value="Genomic_DNA"/>
</dbReference>
<dbReference type="Proteomes" id="UP000076512">
    <property type="component" value="Unassembled WGS sequence"/>
</dbReference>
<keyword evidence="3" id="KW-1185">Reference proteome</keyword>
<dbReference type="InterPro" id="IPR041698">
    <property type="entry name" value="Methyltransf_25"/>
</dbReference>
<dbReference type="Gene3D" id="3.40.50.150">
    <property type="entry name" value="Vaccinia Virus protein VP39"/>
    <property type="match status" value="1"/>
</dbReference>
<dbReference type="Pfam" id="PF13649">
    <property type="entry name" value="Methyltransf_25"/>
    <property type="match status" value="1"/>
</dbReference>
<dbReference type="InterPro" id="IPR029063">
    <property type="entry name" value="SAM-dependent_MTases_sf"/>
</dbReference>
<evidence type="ECO:0000259" key="1">
    <source>
        <dbReference type="Pfam" id="PF13649"/>
    </source>
</evidence>
<accession>A0A164JC25</accession>
<reference evidence="2 3" key="1">
    <citation type="submission" date="2016-04" db="EMBL/GenBank/DDBJ databases">
        <authorList>
            <person name="Evans L.H."/>
            <person name="Alamgir A."/>
            <person name="Owens N."/>
            <person name="Weber N.D."/>
            <person name="Virtaneva K."/>
            <person name="Barbian K."/>
            <person name="Babar A."/>
            <person name="Rosenke K."/>
        </authorList>
    </citation>
    <scope>NUCLEOTIDE SEQUENCE [LARGE SCALE GENOMIC DNA]</scope>
    <source>
        <strain evidence="2 3">IFM 0406</strain>
    </source>
</reference>
<organism evidence="2 3">
    <name type="scientific">Nocardia terpenica</name>
    <dbReference type="NCBI Taxonomy" id="455432"/>
    <lineage>
        <taxon>Bacteria</taxon>
        <taxon>Bacillati</taxon>
        <taxon>Actinomycetota</taxon>
        <taxon>Actinomycetes</taxon>
        <taxon>Mycobacteriales</taxon>
        <taxon>Nocardiaceae</taxon>
        <taxon>Nocardia</taxon>
    </lineage>
</organism>